<feature type="transmembrane region" description="Helical" evidence="6">
    <location>
        <begin position="162"/>
        <end position="182"/>
    </location>
</feature>
<evidence type="ECO:0000256" key="4">
    <source>
        <dbReference type="ARBA" id="ARBA00022989"/>
    </source>
</evidence>
<dbReference type="RefSeq" id="WP_307327227.1">
    <property type="nucleotide sequence ID" value="NZ_JAUSUG010000013.1"/>
</dbReference>
<dbReference type="PANTHER" id="PTHR28384">
    <property type="entry name" value="PROGRESSIVE ANKYLOSIS PROTEIN HOMOLOG"/>
    <property type="match status" value="1"/>
</dbReference>
<dbReference type="PANTHER" id="PTHR28384:SF1">
    <property type="entry name" value="PROGRESSIVE ANKYLOSIS PROTEIN HOMOLOG"/>
    <property type="match status" value="1"/>
</dbReference>
<evidence type="ECO:0000256" key="2">
    <source>
        <dbReference type="ARBA" id="ARBA00022448"/>
    </source>
</evidence>
<dbReference type="InterPro" id="IPR009887">
    <property type="entry name" value="ANKH"/>
</dbReference>
<sequence length="448" mass="50272">MNLHSDSKNLLSYRTVFWFFLPLGFSASLVTFSHLIINSTLARAPDPAFVIASYSIAMSLFTIFEKAAFVIRPTSAKLIRDKASYRAVSKVSIYVLLIILFLSLIIAYSFIGKWILMYIFGVNSELLTSTLDAYRILLFVTIFSGIRCLFQGIIINNLRTKWMTISMVFRLLVMAVLAYILVTQDLVHHGYIGSIIFLVGMAIEALVSTLEGLHLIKQLPEKKEDHTIQKSSHVLSFYRPLLLASFIAVLIQPSINVTLGWSEKGEVAVASYAVAWAVTQLFLSFTSYMHQIVMNFYRKDSTVVIRFAIYANMIPSLFLCLIVFTPLGTVLLQNIMGLSGELLQESLSALTFFLLFALIFPWVDFLHGMVMNRAETRIMAFSQTGNVIVTLGMLVMMFYYFSPLGGAIGSIAISIGLLAELIILTIILKYKPEKSSSKANTRRRKVEG</sequence>
<feature type="transmembrane region" description="Helical" evidence="6">
    <location>
        <begin position="16"/>
        <end position="37"/>
    </location>
</feature>
<organism evidence="7 8">
    <name type="scientific">Evansella vedderi</name>
    <dbReference type="NCBI Taxonomy" id="38282"/>
    <lineage>
        <taxon>Bacteria</taxon>
        <taxon>Bacillati</taxon>
        <taxon>Bacillota</taxon>
        <taxon>Bacilli</taxon>
        <taxon>Bacillales</taxon>
        <taxon>Bacillaceae</taxon>
        <taxon>Evansella</taxon>
    </lineage>
</organism>
<feature type="transmembrane region" description="Helical" evidence="6">
    <location>
        <begin position="194"/>
        <end position="216"/>
    </location>
</feature>
<proteinExistence type="predicted"/>
<feature type="transmembrane region" description="Helical" evidence="6">
    <location>
        <begin position="49"/>
        <end position="71"/>
    </location>
</feature>
<keyword evidence="5 6" id="KW-0472">Membrane</keyword>
<keyword evidence="4 6" id="KW-1133">Transmembrane helix</keyword>
<gene>
    <name evidence="7" type="ORF">J2S74_003327</name>
</gene>
<evidence type="ECO:0000256" key="3">
    <source>
        <dbReference type="ARBA" id="ARBA00022692"/>
    </source>
</evidence>
<feature type="transmembrane region" description="Helical" evidence="6">
    <location>
        <begin position="407"/>
        <end position="428"/>
    </location>
</feature>
<feature type="transmembrane region" description="Helical" evidence="6">
    <location>
        <begin position="307"/>
        <end position="327"/>
    </location>
</feature>
<comment type="subcellular location">
    <subcellularLocation>
        <location evidence="1">Membrane</location>
        <topology evidence="1">Multi-pass membrane protein</topology>
    </subcellularLocation>
</comment>
<keyword evidence="8" id="KW-1185">Reference proteome</keyword>
<reference evidence="7 8" key="1">
    <citation type="submission" date="2023-07" db="EMBL/GenBank/DDBJ databases">
        <title>Genomic Encyclopedia of Type Strains, Phase IV (KMG-IV): sequencing the most valuable type-strain genomes for metagenomic binning, comparative biology and taxonomic classification.</title>
        <authorList>
            <person name="Goeker M."/>
        </authorList>
    </citation>
    <scope>NUCLEOTIDE SEQUENCE [LARGE SCALE GENOMIC DNA]</scope>
    <source>
        <strain evidence="7 8">DSM 9768</strain>
    </source>
</reference>
<comment type="caution">
    <text evidence="7">The sequence shown here is derived from an EMBL/GenBank/DDBJ whole genome shotgun (WGS) entry which is preliminary data.</text>
</comment>
<keyword evidence="3 6" id="KW-0812">Transmembrane</keyword>
<feature type="transmembrane region" description="Helical" evidence="6">
    <location>
        <begin position="237"/>
        <end position="255"/>
    </location>
</feature>
<name>A0ABT9ZXI1_9BACI</name>
<feature type="transmembrane region" description="Helical" evidence="6">
    <location>
        <begin position="347"/>
        <end position="366"/>
    </location>
</feature>
<keyword evidence="2" id="KW-0813">Transport</keyword>
<feature type="transmembrane region" description="Helical" evidence="6">
    <location>
        <begin position="133"/>
        <end position="150"/>
    </location>
</feature>
<protein>
    <submittedName>
        <fullName evidence="7">Na+-driven multidrug efflux pump</fullName>
    </submittedName>
</protein>
<feature type="transmembrane region" description="Helical" evidence="6">
    <location>
        <begin position="378"/>
        <end position="401"/>
    </location>
</feature>
<dbReference type="EMBL" id="JAUSUG010000013">
    <property type="protein sequence ID" value="MDQ0255943.1"/>
    <property type="molecule type" value="Genomic_DNA"/>
</dbReference>
<accession>A0ABT9ZXI1</accession>
<evidence type="ECO:0000313" key="8">
    <source>
        <dbReference type="Proteomes" id="UP001230005"/>
    </source>
</evidence>
<feature type="transmembrane region" description="Helical" evidence="6">
    <location>
        <begin position="267"/>
        <end position="286"/>
    </location>
</feature>
<feature type="transmembrane region" description="Helical" evidence="6">
    <location>
        <begin position="91"/>
        <end position="121"/>
    </location>
</feature>
<dbReference type="Proteomes" id="UP001230005">
    <property type="component" value="Unassembled WGS sequence"/>
</dbReference>
<evidence type="ECO:0000313" key="7">
    <source>
        <dbReference type="EMBL" id="MDQ0255943.1"/>
    </source>
</evidence>
<evidence type="ECO:0000256" key="6">
    <source>
        <dbReference type="SAM" id="Phobius"/>
    </source>
</evidence>
<evidence type="ECO:0000256" key="1">
    <source>
        <dbReference type="ARBA" id="ARBA00004141"/>
    </source>
</evidence>
<evidence type="ECO:0000256" key="5">
    <source>
        <dbReference type="ARBA" id="ARBA00023136"/>
    </source>
</evidence>